<keyword evidence="4" id="KW-0004">4Fe-4S</keyword>
<dbReference type="SUPFAM" id="SSF52218">
    <property type="entry name" value="Flavoproteins"/>
    <property type="match status" value="1"/>
</dbReference>
<accession>A0ABS4K2M7</accession>
<gene>
    <name evidence="10" type="ORF">J2Z44_001826</name>
</gene>
<dbReference type="InterPro" id="IPR008254">
    <property type="entry name" value="Flavodoxin/NO_synth"/>
</dbReference>
<dbReference type="PANTHER" id="PTHR24960:SF79">
    <property type="entry name" value="PHOTOSYSTEM I IRON-SULFUR CENTER"/>
    <property type="match status" value="1"/>
</dbReference>
<dbReference type="PROSITE" id="PS51379">
    <property type="entry name" value="4FE4S_FER_2"/>
    <property type="match status" value="2"/>
</dbReference>
<dbReference type="Pfam" id="PF13187">
    <property type="entry name" value="Fer4_9"/>
    <property type="match status" value="1"/>
</dbReference>
<feature type="domain" description="4Fe-4S ferredoxin-type" evidence="9">
    <location>
        <begin position="187"/>
        <end position="216"/>
    </location>
</feature>
<dbReference type="Proteomes" id="UP001519308">
    <property type="component" value="Unassembled WGS sequence"/>
</dbReference>
<reference evidence="10 11" key="1">
    <citation type="submission" date="2021-03" db="EMBL/GenBank/DDBJ databases">
        <title>Genomic Encyclopedia of Type Strains, Phase IV (KMG-IV): sequencing the most valuable type-strain genomes for metagenomic binning, comparative biology and taxonomic classification.</title>
        <authorList>
            <person name="Goeker M."/>
        </authorList>
    </citation>
    <scope>NUCLEOTIDE SEQUENCE [LARGE SCALE GENOMIC DNA]</scope>
    <source>
        <strain evidence="10 11">DSM 28650</strain>
    </source>
</reference>
<dbReference type="RefSeq" id="WP_021281641.1">
    <property type="nucleotide sequence ID" value="NZ_JAGGLL010000012.1"/>
</dbReference>
<dbReference type="PROSITE" id="PS00198">
    <property type="entry name" value="4FE4S_FER_1"/>
    <property type="match status" value="2"/>
</dbReference>
<comment type="function">
    <text evidence="2">Ferredoxins are iron-sulfur proteins that transfer electrons in a wide variety of metabolic reactions.</text>
</comment>
<evidence type="ECO:0000256" key="1">
    <source>
        <dbReference type="ARBA" id="ARBA00001966"/>
    </source>
</evidence>
<keyword evidence="7" id="KW-0411">Iron-sulfur</keyword>
<evidence type="ECO:0000259" key="9">
    <source>
        <dbReference type="PROSITE" id="PS51379"/>
    </source>
</evidence>
<dbReference type="Gene3D" id="3.40.50.360">
    <property type="match status" value="1"/>
</dbReference>
<dbReference type="InterPro" id="IPR017900">
    <property type="entry name" value="4Fe4S_Fe_S_CS"/>
</dbReference>
<comment type="cofactor">
    <cofactor evidence="1">
        <name>[4Fe-4S] cluster</name>
        <dbReference type="ChEBI" id="CHEBI:49883"/>
    </cofactor>
</comment>
<comment type="caution">
    <text evidence="10">The sequence shown here is derived from an EMBL/GenBank/DDBJ whole genome shotgun (WGS) entry which is preliminary data.</text>
</comment>
<evidence type="ECO:0000313" key="11">
    <source>
        <dbReference type="Proteomes" id="UP001519308"/>
    </source>
</evidence>
<dbReference type="PROSITE" id="PS50902">
    <property type="entry name" value="FLAVODOXIN_LIKE"/>
    <property type="match status" value="1"/>
</dbReference>
<dbReference type="InterPro" id="IPR026816">
    <property type="entry name" value="Flavodoxin_dom"/>
</dbReference>
<keyword evidence="11" id="KW-1185">Reference proteome</keyword>
<dbReference type="SUPFAM" id="SSF54862">
    <property type="entry name" value="4Fe-4S ferredoxins"/>
    <property type="match status" value="1"/>
</dbReference>
<protein>
    <recommendedName>
        <fullName evidence="3">Ferredoxin</fullName>
    </recommendedName>
</protein>
<name>A0ABS4K2M7_9CLOT</name>
<evidence type="ECO:0000256" key="4">
    <source>
        <dbReference type="ARBA" id="ARBA00022485"/>
    </source>
</evidence>
<sequence length="256" mass="29572">MKCGIIYFSATGNTDYVAKLFKQELLKYNIKSDLIEIDKATEFKDDFDMLILGCPIHCETYPDYFVRYVLNHLKVGKGRKVILFSTQTARGGSGPKILGDKLKKLGFKIYGEVCFTMPNNYYLTLFPSTPKEKAENRVNEASKRISKVVKGFMSGNRTIDSTKNINVLLAKVIYPIYKSYSYSWARKKINIDDKLCNRCGKCVHDCPTKNIKLINNNIYFNNSCISCQRCLHKCPKNAFMYKHKHFQQYKPLLNNK</sequence>
<dbReference type="Gene3D" id="3.30.70.20">
    <property type="match status" value="1"/>
</dbReference>
<evidence type="ECO:0000256" key="3">
    <source>
        <dbReference type="ARBA" id="ARBA00013529"/>
    </source>
</evidence>
<dbReference type="InterPro" id="IPR029039">
    <property type="entry name" value="Flavoprotein-like_sf"/>
</dbReference>
<evidence type="ECO:0000259" key="8">
    <source>
        <dbReference type="PROSITE" id="PS50902"/>
    </source>
</evidence>
<feature type="domain" description="4Fe-4S ferredoxin-type" evidence="9">
    <location>
        <begin position="222"/>
        <end position="244"/>
    </location>
</feature>
<organism evidence="10 11">
    <name type="scientific">Clostridium punense</name>
    <dbReference type="NCBI Taxonomy" id="1054297"/>
    <lineage>
        <taxon>Bacteria</taxon>
        <taxon>Bacillati</taxon>
        <taxon>Bacillota</taxon>
        <taxon>Clostridia</taxon>
        <taxon>Eubacteriales</taxon>
        <taxon>Clostridiaceae</taxon>
        <taxon>Clostridium</taxon>
    </lineage>
</organism>
<dbReference type="PANTHER" id="PTHR24960">
    <property type="entry name" value="PHOTOSYSTEM I IRON-SULFUR CENTER-RELATED"/>
    <property type="match status" value="1"/>
</dbReference>
<feature type="domain" description="Flavodoxin-like" evidence="8">
    <location>
        <begin position="3"/>
        <end position="146"/>
    </location>
</feature>
<dbReference type="NCBIfam" id="NF038196">
    <property type="entry name" value="ferrodoxin_EFR1"/>
    <property type="match status" value="1"/>
</dbReference>
<evidence type="ECO:0000256" key="2">
    <source>
        <dbReference type="ARBA" id="ARBA00003532"/>
    </source>
</evidence>
<evidence type="ECO:0000256" key="7">
    <source>
        <dbReference type="ARBA" id="ARBA00023014"/>
    </source>
</evidence>
<dbReference type="EMBL" id="JAGGLL010000012">
    <property type="protein sequence ID" value="MBP2022025.1"/>
    <property type="molecule type" value="Genomic_DNA"/>
</dbReference>
<evidence type="ECO:0000256" key="6">
    <source>
        <dbReference type="ARBA" id="ARBA00023004"/>
    </source>
</evidence>
<evidence type="ECO:0000256" key="5">
    <source>
        <dbReference type="ARBA" id="ARBA00022723"/>
    </source>
</evidence>
<dbReference type="InterPro" id="IPR017896">
    <property type="entry name" value="4Fe4S_Fe-S-bd"/>
</dbReference>
<dbReference type="InterPro" id="IPR047964">
    <property type="entry name" value="EFR1-like"/>
</dbReference>
<dbReference type="InterPro" id="IPR050157">
    <property type="entry name" value="PSI_iron-sulfur_center"/>
</dbReference>
<evidence type="ECO:0000313" key="10">
    <source>
        <dbReference type="EMBL" id="MBP2022025.1"/>
    </source>
</evidence>
<keyword evidence="5" id="KW-0479">Metal-binding</keyword>
<keyword evidence="6" id="KW-0408">Iron</keyword>
<dbReference type="Pfam" id="PF12724">
    <property type="entry name" value="Flavodoxin_5"/>
    <property type="match status" value="1"/>
</dbReference>
<proteinExistence type="predicted"/>